<dbReference type="Proteomes" id="UP000003824">
    <property type="component" value="Unassembled WGS sequence"/>
</dbReference>
<evidence type="ECO:0000313" key="2">
    <source>
        <dbReference type="EMBL" id="EFE72013.2"/>
    </source>
</evidence>
<gene>
    <name evidence="2" type="ORF">SSFG_07249</name>
</gene>
<name>D6A8N0_STRV1</name>
<protein>
    <submittedName>
        <fullName evidence="2">Predicted protein</fullName>
    </submittedName>
</protein>
<feature type="compositionally biased region" description="Polar residues" evidence="1">
    <location>
        <begin position="63"/>
        <end position="72"/>
    </location>
</feature>
<feature type="region of interest" description="Disordered" evidence="1">
    <location>
        <begin position="63"/>
        <end position="99"/>
    </location>
</feature>
<sequence>MVARLLSSDRIRQRWERRLSTPQTADAAFRELPVGARHRPPALRPLGFMSANHLGIHRLMTVKSGTGATPVSTADRHTPPPRPAGRRPAAADDACRALH</sequence>
<dbReference type="EMBL" id="DS999641">
    <property type="protein sequence ID" value="EFE72013.2"/>
    <property type="molecule type" value="Genomic_DNA"/>
</dbReference>
<evidence type="ECO:0000256" key="1">
    <source>
        <dbReference type="SAM" id="MobiDB-lite"/>
    </source>
</evidence>
<feature type="compositionally biased region" description="Basic and acidic residues" evidence="1">
    <location>
        <begin position="89"/>
        <end position="99"/>
    </location>
</feature>
<organism evidence="2 3">
    <name type="scientific">Streptomyces viridosporus (strain ATCC 14672 / DSM 40746 / JCM 4963 / KCTC 9882 / NRRL B-12104 / FH 1290)</name>
    <name type="common">Streptomyces ghanaensis</name>
    <dbReference type="NCBI Taxonomy" id="566461"/>
    <lineage>
        <taxon>Bacteria</taxon>
        <taxon>Bacillati</taxon>
        <taxon>Actinomycetota</taxon>
        <taxon>Actinomycetes</taxon>
        <taxon>Kitasatosporales</taxon>
        <taxon>Streptomycetaceae</taxon>
        <taxon>Streptomyces</taxon>
    </lineage>
</organism>
<reference evidence="3" key="1">
    <citation type="submission" date="2008-12" db="EMBL/GenBank/DDBJ databases">
        <title>Annotation of Streptomyces ghanaensis ATCC 14672.</title>
        <authorList>
            <consortium name="The Broad Institute Genome Sequencing Platform"/>
            <consortium name="Broad Institute Microbial Sequencing Center"/>
            <person name="Fischbach M."/>
            <person name="Ward D."/>
            <person name="Young S."/>
            <person name="Kodira C.D."/>
            <person name="Zeng Q."/>
            <person name="Koehrsen M."/>
            <person name="Godfrey P."/>
            <person name="Alvarado L."/>
            <person name="Berlin A.M."/>
            <person name="Borenstein D."/>
            <person name="Chen Z."/>
            <person name="Engels R."/>
            <person name="Freedman E."/>
            <person name="Gellesch M."/>
            <person name="Goldberg J."/>
            <person name="Griggs A."/>
            <person name="Gujja S."/>
            <person name="Heiman D.I."/>
            <person name="Hepburn T.A."/>
            <person name="Howarth C."/>
            <person name="Jen D."/>
            <person name="Larson L."/>
            <person name="Lewis B."/>
            <person name="Mehta T."/>
            <person name="Park D."/>
            <person name="Pearson M."/>
            <person name="Roberts A."/>
            <person name="Saif S."/>
            <person name="Shea T.D."/>
            <person name="Shenoy N."/>
            <person name="Sisk P."/>
            <person name="Stolte C."/>
            <person name="Sykes S.N."/>
            <person name="Walk T."/>
            <person name="White J."/>
            <person name="Yandava C."/>
            <person name="Straight P."/>
            <person name="Clardy J."/>
            <person name="Hung D."/>
            <person name="Kolter R."/>
            <person name="Mekalanos J."/>
            <person name="Walker S."/>
            <person name="Walsh C.T."/>
            <person name="Wieland B.L.C."/>
            <person name="Ilzarbe M."/>
            <person name="Galagan J."/>
            <person name="Nusbaum C."/>
            <person name="Birren B."/>
        </authorList>
    </citation>
    <scope>NUCLEOTIDE SEQUENCE [LARGE SCALE GENOMIC DNA]</scope>
    <source>
        <strain evidence="3">ATCC 14672 / DSM 40746 / JCM 4963 / KCTC 9882 / NRRL B-12104 / FH 1290</strain>
    </source>
</reference>
<evidence type="ECO:0000313" key="3">
    <source>
        <dbReference type="Proteomes" id="UP000003824"/>
    </source>
</evidence>
<dbReference type="AlphaFoldDB" id="D6A8N0"/>
<proteinExistence type="predicted"/>
<accession>D6A8N0</accession>